<accession>A0A850DVM7</accession>
<dbReference type="PANTHER" id="PTHR43441">
    <property type="entry name" value="RIBOSOMAL-PROTEIN-SERINE ACETYLTRANSFERASE"/>
    <property type="match status" value="1"/>
</dbReference>
<evidence type="ECO:0000313" key="2">
    <source>
        <dbReference type="EMBL" id="NUU27513.1"/>
    </source>
</evidence>
<name>A0A850DVM7_9MICO</name>
<dbReference type="AlphaFoldDB" id="A0A850DVM7"/>
<feature type="domain" description="N-acetyltransferase" evidence="1">
    <location>
        <begin position="15"/>
        <end position="171"/>
    </location>
</feature>
<dbReference type="SUPFAM" id="SSF55729">
    <property type="entry name" value="Acyl-CoA N-acyltransferases (Nat)"/>
    <property type="match status" value="1"/>
</dbReference>
<dbReference type="InterPro" id="IPR051908">
    <property type="entry name" value="Ribosomal_N-acetyltransferase"/>
</dbReference>
<reference evidence="2 3" key="1">
    <citation type="submission" date="2020-05" db="EMBL/GenBank/DDBJ databases">
        <title>Genome Sequencing of Type Strains.</title>
        <authorList>
            <person name="Lemaire J.F."/>
            <person name="Inderbitzin P."/>
            <person name="Gregorio O.A."/>
            <person name="Collins S.B."/>
            <person name="Wespe N."/>
            <person name="Knight-Connoni V."/>
        </authorList>
    </citation>
    <scope>NUCLEOTIDE SEQUENCE [LARGE SCALE GENOMIC DNA]</scope>
    <source>
        <strain evidence="2 3">DSM 20512</strain>
    </source>
</reference>
<dbReference type="PROSITE" id="PS51186">
    <property type="entry name" value="GNAT"/>
    <property type="match status" value="1"/>
</dbReference>
<dbReference type="GO" id="GO:0005737">
    <property type="term" value="C:cytoplasm"/>
    <property type="evidence" value="ECO:0007669"/>
    <property type="project" value="TreeGrafter"/>
</dbReference>
<comment type="caution">
    <text evidence="2">The sequence shown here is derived from an EMBL/GenBank/DDBJ whole genome shotgun (WGS) entry which is preliminary data.</text>
</comment>
<evidence type="ECO:0000259" key="1">
    <source>
        <dbReference type="PROSITE" id="PS51186"/>
    </source>
</evidence>
<dbReference type="GO" id="GO:1990189">
    <property type="term" value="F:protein N-terminal-serine acetyltransferase activity"/>
    <property type="evidence" value="ECO:0007669"/>
    <property type="project" value="TreeGrafter"/>
</dbReference>
<dbReference type="InterPro" id="IPR016181">
    <property type="entry name" value="Acyl_CoA_acyltransferase"/>
</dbReference>
<organism evidence="2 3">
    <name type="scientific">Curtobacterium citreum</name>
    <dbReference type="NCBI Taxonomy" id="2036"/>
    <lineage>
        <taxon>Bacteria</taxon>
        <taxon>Bacillati</taxon>
        <taxon>Actinomycetota</taxon>
        <taxon>Actinomycetes</taxon>
        <taxon>Micrococcales</taxon>
        <taxon>Microbacteriaceae</taxon>
        <taxon>Curtobacterium</taxon>
    </lineage>
</organism>
<dbReference type="Gene3D" id="3.40.630.30">
    <property type="match status" value="1"/>
</dbReference>
<sequence>MRSVTAPSVALLPVDLAHPVDRSWLVTFLTTNRFPFHVTSAPTHDGVERRVADGDFSGPAHALFRVEADGAAVGMVALDDLDDGAPLIDVRLAERARGQGLGVPVVRVLAGTVFAGYPDVGRLEAQTRDDNVAMRKVLVRCGWVQEAQHRRAWPVEGAAPRDSVAYGLLREDHRSGRVTPFYGRFDAGE</sequence>
<keyword evidence="2" id="KW-0808">Transferase</keyword>
<dbReference type="InterPro" id="IPR000182">
    <property type="entry name" value="GNAT_dom"/>
</dbReference>
<dbReference type="Proteomes" id="UP000539146">
    <property type="component" value="Unassembled WGS sequence"/>
</dbReference>
<proteinExistence type="predicted"/>
<dbReference type="Pfam" id="PF13302">
    <property type="entry name" value="Acetyltransf_3"/>
    <property type="match status" value="1"/>
</dbReference>
<dbReference type="PANTHER" id="PTHR43441:SF2">
    <property type="entry name" value="FAMILY ACETYLTRANSFERASE, PUTATIVE (AFU_ORTHOLOGUE AFUA_7G00850)-RELATED"/>
    <property type="match status" value="1"/>
</dbReference>
<evidence type="ECO:0000313" key="3">
    <source>
        <dbReference type="Proteomes" id="UP000539146"/>
    </source>
</evidence>
<protein>
    <submittedName>
        <fullName evidence="2">GNAT family N-acetyltransferase</fullName>
    </submittedName>
</protein>
<dbReference type="EMBL" id="JABMCG010000090">
    <property type="protein sequence ID" value="NUU27513.1"/>
    <property type="molecule type" value="Genomic_DNA"/>
</dbReference>
<gene>
    <name evidence="2" type="ORF">HP467_05220</name>
</gene>
<dbReference type="GO" id="GO:0008999">
    <property type="term" value="F:protein-N-terminal-alanine acetyltransferase activity"/>
    <property type="evidence" value="ECO:0007669"/>
    <property type="project" value="TreeGrafter"/>
</dbReference>